<dbReference type="EMBL" id="JALLPB020000109">
    <property type="protein sequence ID" value="KAL3817331.1"/>
    <property type="molecule type" value="Genomic_DNA"/>
</dbReference>
<evidence type="ECO:0000256" key="2">
    <source>
        <dbReference type="SAM" id="MobiDB-lite"/>
    </source>
</evidence>
<evidence type="ECO:0000259" key="3">
    <source>
        <dbReference type="Pfam" id="PF12680"/>
    </source>
</evidence>
<dbReference type="InterPro" id="IPR029001">
    <property type="entry name" value="ITPase-like_fam"/>
</dbReference>
<dbReference type="PANTHER" id="PTHR43213:SF4">
    <property type="entry name" value="7-METHYL-GTP PYROPHOSPHATASE"/>
    <property type="match status" value="1"/>
</dbReference>
<feature type="region of interest" description="Disordered" evidence="2">
    <location>
        <begin position="295"/>
        <end position="318"/>
    </location>
</feature>
<feature type="region of interest" description="Disordered" evidence="2">
    <location>
        <begin position="117"/>
        <end position="162"/>
    </location>
</feature>
<name>A0ABD3RYT0_9STRA</name>
<dbReference type="Proteomes" id="UP001530377">
    <property type="component" value="Unassembled WGS sequence"/>
</dbReference>
<comment type="caution">
    <text evidence="4">The sequence shown here is derived from an EMBL/GenBank/DDBJ whole genome shotgun (WGS) entry which is preliminary data.</text>
</comment>
<protein>
    <recommendedName>
        <fullName evidence="3">SnoaL-like domain-containing protein</fullName>
    </recommendedName>
</protein>
<feature type="compositionally biased region" description="Low complexity" evidence="2">
    <location>
        <begin position="124"/>
        <end position="134"/>
    </location>
</feature>
<dbReference type="SUPFAM" id="SSF54427">
    <property type="entry name" value="NTF2-like"/>
    <property type="match status" value="1"/>
</dbReference>
<dbReference type="GO" id="GO:0016787">
    <property type="term" value="F:hydrolase activity"/>
    <property type="evidence" value="ECO:0007669"/>
    <property type="project" value="UniProtKB-KW"/>
</dbReference>
<feature type="domain" description="SnoaL-like" evidence="3">
    <location>
        <begin position="183"/>
        <end position="278"/>
    </location>
</feature>
<reference evidence="4 5" key="1">
    <citation type="submission" date="2024-10" db="EMBL/GenBank/DDBJ databases">
        <title>Updated reference genomes for cyclostephanoid diatoms.</title>
        <authorList>
            <person name="Roberts W.R."/>
            <person name="Alverson A.J."/>
        </authorList>
    </citation>
    <scope>NUCLEOTIDE SEQUENCE [LARGE SCALE GENOMIC DNA]</scope>
    <source>
        <strain evidence="4 5">AJA228-03</strain>
    </source>
</reference>
<dbReference type="Gene3D" id="3.10.450.50">
    <property type="match status" value="1"/>
</dbReference>
<dbReference type="InterPro" id="IPR032710">
    <property type="entry name" value="NTF2-like_dom_sf"/>
</dbReference>
<evidence type="ECO:0000313" key="5">
    <source>
        <dbReference type="Proteomes" id="UP001530377"/>
    </source>
</evidence>
<dbReference type="Gene3D" id="3.90.950.10">
    <property type="match status" value="1"/>
</dbReference>
<dbReference type="InterPro" id="IPR037401">
    <property type="entry name" value="SnoaL-like"/>
</dbReference>
<dbReference type="InterPro" id="IPR003697">
    <property type="entry name" value="Maf-like"/>
</dbReference>
<dbReference type="Pfam" id="PF12680">
    <property type="entry name" value="SnoaL_2"/>
    <property type="match status" value="1"/>
</dbReference>
<evidence type="ECO:0000256" key="1">
    <source>
        <dbReference type="ARBA" id="ARBA00022801"/>
    </source>
</evidence>
<keyword evidence="5" id="KW-1185">Reference proteome</keyword>
<dbReference type="SUPFAM" id="SSF52972">
    <property type="entry name" value="ITPase-like"/>
    <property type="match status" value="1"/>
</dbReference>
<accession>A0ABD3RYT0</accession>
<evidence type="ECO:0000313" key="4">
    <source>
        <dbReference type="EMBL" id="KAL3817331.1"/>
    </source>
</evidence>
<dbReference type="Pfam" id="PF02545">
    <property type="entry name" value="Maf"/>
    <property type="match status" value="1"/>
</dbReference>
<sequence length="567" mass="61158">MLKCNEDSGGLVGSSASSGRHVMILYMITSWIRHRRRHLLCTIGTLLHATGPSRSSPSSSSSFTTTTTTTSLFLAPPVLLPRGHRRGLRRHSLASSSSVGGYSPSFVSTHSFDRRHRRHFGGESSSSSSSSSSSYGIFARSSPTRMSAPGGDNGNVRIDDVPNDIGELSETERASISLASRRLDLYNAREVDPFMALFSDDVVVTDAMTGNIIASNREEMRPRYVERFESSPVHCELISRMVLENVVIDRGVITGLPNGAAADVIATYVCDIEGDVIKRVSFAWHDRTISAKLVVDDDDDDDDEDGKPTASASDGDGNDDVVVVVDALTRIGLPSPLILGSASYTRRSILSEMNVPYVKVVRPIDECEFGDRSGNVDELVATLAHAKMDRLIDEIRVGNCDDELSSSSISASSSGGKVGRVVDDIPGRYGFVILTADQVVTHGDRILEKPTSIEEAREFVMGYADGTPVTTHGACVIAHHPSGHRVHGIDTASVYFDASLAGCDLVDRLLGAGEPILGCAGGLMIEHPYVREHVVRIDGTEDSVMGLSKDLVERLLLELREKLDGVE</sequence>
<dbReference type="AlphaFoldDB" id="A0ABD3RYT0"/>
<proteinExistence type="predicted"/>
<dbReference type="PANTHER" id="PTHR43213">
    <property type="entry name" value="BIFUNCTIONAL DTTP/UTP PYROPHOSPHATASE/METHYLTRANSFERASE PROTEIN-RELATED"/>
    <property type="match status" value="1"/>
</dbReference>
<keyword evidence="1" id="KW-0378">Hydrolase</keyword>
<feature type="compositionally biased region" description="Acidic residues" evidence="2">
    <location>
        <begin position="296"/>
        <end position="305"/>
    </location>
</feature>
<organism evidence="4 5">
    <name type="scientific">Cyclostephanos tholiformis</name>
    <dbReference type="NCBI Taxonomy" id="382380"/>
    <lineage>
        <taxon>Eukaryota</taxon>
        <taxon>Sar</taxon>
        <taxon>Stramenopiles</taxon>
        <taxon>Ochrophyta</taxon>
        <taxon>Bacillariophyta</taxon>
        <taxon>Coscinodiscophyceae</taxon>
        <taxon>Thalassiosirophycidae</taxon>
        <taxon>Stephanodiscales</taxon>
        <taxon>Stephanodiscaceae</taxon>
        <taxon>Cyclostephanos</taxon>
    </lineage>
</organism>
<gene>
    <name evidence="4" type="ORF">ACHAXA_003954</name>
</gene>